<dbReference type="InterPro" id="IPR053002">
    <property type="entry name" value="Metalloproteinase_M10B"/>
</dbReference>
<dbReference type="PANTHER" id="PTHR21054:SF2">
    <property type="entry name" value="MIP04191P"/>
    <property type="match status" value="1"/>
</dbReference>
<dbReference type="AlphaFoldDB" id="A0A9W4JVH9"/>
<organism evidence="3 4">
    <name type="scientific">Penicillium salamii</name>
    <dbReference type="NCBI Taxonomy" id="1612424"/>
    <lineage>
        <taxon>Eukaryota</taxon>
        <taxon>Fungi</taxon>
        <taxon>Dikarya</taxon>
        <taxon>Ascomycota</taxon>
        <taxon>Pezizomycotina</taxon>
        <taxon>Eurotiomycetes</taxon>
        <taxon>Eurotiomycetidae</taxon>
        <taxon>Eurotiales</taxon>
        <taxon>Aspergillaceae</taxon>
        <taxon>Penicillium</taxon>
    </lineage>
</organism>
<dbReference type="InterPro" id="IPR036404">
    <property type="entry name" value="Jacalin-like_lectin_dom_sf"/>
</dbReference>
<feature type="compositionally biased region" description="Basic residues" evidence="1">
    <location>
        <begin position="1"/>
        <end position="12"/>
    </location>
</feature>
<name>A0A9W4JVH9_9EURO</name>
<dbReference type="Proteomes" id="UP001152592">
    <property type="component" value="Unassembled WGS sequence"/>
</dbReference>
<evidence type="ECO:0000256" key="1">
    <source>
        <dbReference type="SAM" id="MobiDB-lite"/>
    </source>
</evidence>
<proteinExistence type="predicted"/>
<evidence type="ECO:0000313" key="3">
    <source>
        <dbReference type="EMBL" id="CAG8424392.1"/>
    </source>
</evidence>
<dbReference type="PANTHER" id="PTHR21054">
    <property type="entry name" value="ZINC METALLOPROTEINASE-RELATED"/>
    <property type="match status" value="1"/>
</dbReference>
<dbReference type="InterPro" id="IPR021917">
    <property type="entry name" value="Unchr_Zn-peptidase-like"/>
</dbReference>
<feature type="region of interest" description="Disordered" evidence="1">
    <location>
        <begin position="1"/>
        <end position="81"/>
    </location>
</feature>
<accession>A0A9W4JVH9</accession>
<dbReference type="GO" id="GO:0005737">
    <property type="term" value="C:cytoplasm"/>
    <property type="evidence" value="ECO:0007669"/>
    <property type="project" value="TreeGrafter"/>
</dbReference>
<dbReference type="Gene3D" id="2.100.10.30">
    <property type="entry name" value="Jacalin-like lectin domain"/>
    <property type="match status" value="1"/>
</dbReference>
<dbReference type="Pfam" id="PF01419">
    <property type="entry name" value="Jacalin"/>
    <property type="match status" value="1"/>
</dbReference>
<dbReference type="EMBL" id="CAJVPD010000287">
    <property type="protein sequence ID" value="CAG8424392.1"/>
    <property type="molecule type" value="Genomic_DNA"/>
</dbReference>
<protein>
    <recommendedName>
        <fullName evidence="2">Jacalin-type lectin domain-containing protein</fullName>
    </recommendedName>
</protein>
<dbReference type="Pfam" id="PF12044">
    <property type="entry name" value="Metallopep"/>
    <property type="match status" value="1"/>
</dbReference>
<dbReference type="InterPro" id="IPR001229">
    <property type="entry name" value="Jacalin-like_lectin_dom"/>
</dbReference>
<sequence length="774" mass="85341">MPFFKQLRRRSKANFQKNPAPSVEEVSGKSSSTIDTSSSITPPSSIKPTLSTPSLPALNESEPTNTLAPQRPGPFVTNSQRNSVIGSSASSVNGAYRSQVSVSPYAPKIVSVLDNAWVNQKVLLVYGQIGDPRQHPLDGNVTVYHHQDNFPSLGWPVTASHFKALVHLVPGPNRLRFDFVSPKLSTGSAHPAIHSAWICINYLPLVNTPPLQLVVLLGKDSDGTYDAVPERAEREGNGLDMAIRKYRMAAYLWQAFTGEQMYRNNFGRRCFRFEEEWQSGSLSRRDLTQAHMRNEAKIHVVRSEKTVAELRDLNIAQQNDKAEKKDELFNIAKEAVRNHFQPQPGQKQYVSVLLLDSHWDTQSQLVTGHAALGSADDDIKMAMFGSHCLQSYPSCLEEIVDAFTDCTRTDTNHVANDCGDAGSNWEAANLGIGAHLHEVGHLFGCPHQESGVMLRDYVQLNRTFLTKEPFSTRTKAQGLKVCLPNDECGWHRLDALRFRFHPSFKLPTDATPNSDDSVQVWPVESGKILFTAASGIAFMELYAEGDTFCHKYIEYLNTESSPNGLPRQVTVTETELRQRVYGTEKEKKKNIKNIKVVVVSGSLGSYTVENIGDLKSKNALVKLPKNQSGYKSGRLGDSAMEGSQQEQLLLDCASTKPKLLTSIKVYHGCALDGLEFCYEDATTQLFGKRGGKPGGDEFILDTRRGEILLGFYVRAGQWIDGIEILTSLGRKSGIYGNASGGSGHTLIPPLGYKIAGIAGSSASWVDGFSLIIHH</sequence>
<reference evidence="3" key="1">
    <citation type="submission" date="2021-07" db="EMBL/GenBank/DDBJ databases">
        <authorList>
            <person name="Branca A.L. A."/>
        </authorList>
    </citation>
    <scope>NUCLEOTIDE SEQUENCE</scope>
</reference>
<dbReference type="PROSITE" id="PS51752">
    <property type="entry name" value="JACALIN_LECTIN"/>
    <property type="match status" value="1"/>
</dbReference>
<gene>
    <name evidence="3" type="ORF">PSALAMII_LOCUS10088</name>
</gene>
<evidence type="ECO:0000313" key="4">
    <source>
        <dbReference type="Proteomes" id="UP001152592"/>
    </source>
</evidence>
<feature type="domain" description="Jacalin-type lectin" evidence="2">
    <location>
        <begin position="625"/>
        <end position="774"/>
    </location>
</feature>
<dbReference type="SUPFAM" id="SSF51101">
    <property type="entry name" value="Mannose-binding lectins"/>
    <property type="match status" value="1"/>
</dbReference>
<evidence type="ECO:0000259" key="2">
    <source>
        <dbReference type="PROSITE" id="PS51752"/>
    </source>
</evidence>
<dbReference type="OrthoDB" id="74460at2759"/>
<comment type="caution">
    <text evidence="3">The sequence shown here is derived from an EMBL/GenBank/DDBJ whole genome shotgun (WGS) entry which is preliminary data.</text>
</comment>
<feature type="compositionally biased region" description="Low complexity" evidence="1">
    <location>
        <begin position="29"/>
        <end position="56"/>
    </location>
</feature>